<dbReference type="EMBL" id="UYRT01084565">
    <property type="protein sequence ID" value="VDN29021.1"/>
    <property type="molecule type" value="Genomic_DNA"/>
</dbReference>
<evidence type="ECO:0000256" key="1">
    <source>
        <dbReference type="SAM" id="SignalP"/>
    </source>
</evidence>
<protein>
    <submittedName>
        <fullName evidence="4">ShKT domain-containing protein</fullName>
    </submittedName>
</protein>
<name>A0A183E7T1_9BILA</name>
<dbReference type="Proteomes" id="UP000271098">
    <property type="component" value="Unassembled WGS sequence"/>
</dbReference>
<sequence>MLGSVLLFLLIVLSVDASVVTTDNDASVIARCVQKIGNVSRPSVNPKACRASSSAVYCETLFGLGNKTQAENMDTTQNYKVSKLCYDPTLSSLSSRCRSYCNLCCEDPRFDCANSQFVQFLPFNFYFDQLSSQTTLPGTISRAGNLYKVDKWENIRLIG</sequence>
<dbReference type="AlphaFoldDB" id="A0A183E7T1"/>
<feature type="signal peptide" evidence="1">
    <location>
        <begin position="1"/>
        <end position="17"/>
    </location>
</feature>
<keyword evidence="3" id="KW-1185">Reference proteome</keyword>
<keyword evidence="1" id="KW-0732">Signal</keyword>
<accession>A0A183E7T1</accession>
<proteinExistence type="predicted"/>
<dbReference type="WBParaSite" id="GPUH_0001704401-mRNA-1">
    <property type="protein sequence ID" value="GPUH_0001704401-mRNA-1"/>
    <property type="gene ID" value="GPUH_0001704401"/>
</dbReference>
<feature type="chain" id="PRO_5043139026" evidence="1">
    <location>
        <begin position="18"/>
        <end position="159"/>
    </location>
</feature>
<organism evidence="4">
    <name type="scientific">Gongylonema pulchrum</name>
    <dbReference type="NCBI Taxonomy" id="637853"/>
    <lineage>
        <taxon>Eukaryota</taxon>
        <taxon>Metazoa</taxon>
        <taxon>Ecdysozoa</taxon>
        <taxon>Nematoda</taxon>
        <taxon>Chromadorea</taxon>
        <taxon>Rhabditida</taxon>
        <taxon>Spirurina</taxon>
        <taxon>Spiruromorpha</taxon>
        <taxon>Spiruroidea</taxon>
        <taxon>Gongylonematidae</taxon>
        <taxon>Gongylonema</taxon>
    </lineage>
</organism>
<gene>
    <name evidence="2" type="ORF">GPUH_LOCUS17022</name>
</gene>
<reference evidence="4" key="1">
    <citation type="submission" date="2016-06" db="UniProtKB">
        <authorList>
            <consortium name="WormBaseParasite"/>
        </authorList>
    </citation>
    <scope>IDENTIFICATION</scope>
</reference>
<evidence type="ECO:0000313" key="2">
    <source>
        <dbReference type="EMBL" id="VDN29021.1"/>
    </source>
</evidence>
<evidence type="ECO:0000313" key="3">
    <source>
        <dbReference type="Proteomes" id="UP000271098"/>
    </source>
</evidence>
<evidence type="ECO:0000313" key="4">
    <source>
        <dbReference type="WBParaSite" id="GPUH_0001704401-mRNA-1"/>
    </source>
</evidence>
<reference evidence="2 3" key="2">
    <citation type="submission" date="2018-11" db="EMBL/GenBank/DDBJ databases">
        <authorList>
            <consortium name="Pathogen Informatics"/>
        </authorList>
    </citation>
    <scope>NUCLEOTIDE SEQUENCE [LARGE SCALE GENOMIC DNA]</scope>
</reference>